<accession>A0A3A4NAR9</accession>
<name>A0A3A4NAR9_ABYX5</name>
<dbReference type="Proteomes" id="UP000265882">
    <property type="component" value="Unassembled WGS sequence"/>
</dbReference>
<sequence>MNKKILLIALLFLMVLPVRRALGQQDVESISKVKLHENALPKNARIVKEVWGSADQLNRLRLRLGIPVTALLNQVVTTENEQAQVNYVLTMNAAWLAEGYSNLVEIDGNRSCISVIDSVLLQIATPSKELEREILQSLHPDPVFLLKLKFNSLPQNWGLKQEWIFLENELAGLQNSLSASTLIEAALSQDFLAGHSKLVAFYFRCKNPGAASQLAQILASQKRVLNQMTIGRSGSLVVTIESQNVELNKKAISLVNWPAENGVQIFSVR</sequence>
<evidence type="ECO:0000313" key="1">
    <source>
        <dbReference type="EMBL" id="RJP18157.1"/>
    </source>
</evidence>
<dbReference type="EMBL" id="QZKU01000105">
    <property type="protein sequence ID" value="RJP18157.1"/>
    <property type="molecule type" value="Genomic_DNA"/>
</dbReference>
<organism evidence="1 2">
    <name type="scientific">Abyssobacteria bacterium (strain SURF_5)</name>
    <dbReference type="NCBI Taxonomy" id="2093360"/>
    <lineage>
        <taxon>Bacteria</taxon>
        <taxon>Pseudomonadati</taxon>
        <taxon>Candidatus Hydrogenedentota</taxon>
        <taxon>Candidatus Abyssobacteria</taxon>
    </lineage>
</organism>
<reference evidence="1 2" key="1">
    <citation type="journal article" date="2017" name="ISME J.">
        <title>Energy and carbon metabolisms in a deep terrestrial subsurface fluid microbial community.</title>
        <authorList>
            <person name="Momper L."/>
            <person name="Jungbluth S.P."/>
            <person name="Lee M.D."/>
            <person name="Amend J.P."/>
        </authorList>
    </citation>
    <scope>NUCLEOTIDE SEQUENCE [LARGE SCALE GENOMIC DNA]</scope>
    <source>
        <strain evidence="1">SURF_5</strain>
    </source>
</reference>
<gene>
    <name evidence="1" type="ORF">C4520_15015</name>
</gene>
<dbReference type="AlphaFoldDB" id="A0A3A4NAR9"/>
<comment type="caution">
    <text evidence="1">The sequence shown here is derived from an EMBL/GenBank/DDBJ whole genome shotgun (WGS) entry which is preliminary data.</text>
</comment>
<evidence type="ECO:0000313" key="2">
    <source>
        <dbReference type="Proteomes" id="UP000265882"/>
    </source>
</evidence>
<proteinExistence type="predicted"/>
<protein>
    <submittedName>
        <fullName evidence="1">Uncharacterized protein</fullName>
    </submittedName>
</protein>